<dbReference type="AlphaFoldDB" id="A0A8B8L459"/>
<dbReference type="GO" id="GO:0004540">
    <property type="term" value="F:RNA nuclease activity"/>
    <property type="evidence" value="ECO:0007669"/>
    <property type="project" value="InterPro"/>
</dbReference>
<feature type="domain" description="DUF7625" evidence="2">
    <location>
        <begin position="253"/>
        <end position="344"/>
    </location>
</feature>
<keyword evidence="3" id="KW-1185">Reference proteome</keyword>
<organism evidence="3 4">
    <name type="scientific">Abrus precatorius</name>
    <name type="common">Indian licorice</name>
    <name type="synonym">Glycine abrus</name>
    <dbReference type="NCBI Taxonomy" id="3816"/>
    <lineage>
        <taxon>Eukaryota</taxon>
        <taxon>Viridiplantae</taxon>
        <taxon>Streptophyta</taxon>
        <taxon>Embryophyta</taxon>
        <taxon>Tracheophyta</taxon>
        <taxon>Spermatophyta</taxon>
        <taxon>Magnoliopsida</taxon>
        <taxon>eudicotyledons</taxon>
        <taxon>Gunneridae</taxon>
        <taxon>Pentapetalae</taxon>
        <taxon>rosids</taxon>
        <taxon>fabids</taxon>
        <taxon>Fabales</taxon>
        <taxon>Fabaceae</taxon>
        <taxon>Papilionoideae</taxon>
        <taxon>50 kb inversion clade</taxon>
        <taxon>NPAAA clade</taxon>
        <taxon>indigoferoid/millettioid clade</taxon>
        <taxon>Abreae</taxon>
        <taxon>Abrus</taxon>
    </lineage>
</organism>
<accession>A0A8B8L459</accession>
<reference evidence="3" key="1">
    <citation type="journal article" date="2019" name="Toxins">
        <title>Detection of Abrin-Like and Prepropulchellin-Like Toxin Genes and Transcripts Using Whole Genome Sequencing and Full-Length Transcript Sequencing of Abrus precatorius.</title>
        <authorList>
            <person name="Hovde B.T."/>
            <person name="Daligault H.E."/>
            <person name="Hanschen E.R."/>
            <person name="Kunde Y.A."/>
            <person name="Johnson M.B."/>
            <person name="Starkenburg S.R."/>
            <person name="Johnson S.L."/>
        </authorList>
    </citation>
    <scope>NUCLEOTIDE SEQUENCE [LARGE SCALE GENOMIC DNA]</scope>
</reference>
<evidence type="ECO:0000259" key="1">
    <source>
        <dbReference type="Pfam" id="PF01936"/>
    </source>
</evidence>
<evidence type="ECO:0000259" key="2">
    <source>
        <dbReference type="Pfam" id="PF24620"/>
    </source>
</evidence>
<evidence type="ECO:0000313" key="3">
    <source>
        <dbReference type="Proteomes" id="UP000694853"/>
    </source>
</evidence>
<dbReference type="Pfam" id="PF01936">
    <property type="entry name" value="NYN"/>
    <property type="match status" value="1"/>
</dbReference>
<dbReference type="Pfam" id="PF24620">
    <property type="entry name" value="DUF7625"/>
    <property type="match status" value="1"/>
</dbReference>
<proteinExistence type="predicted"/>
<dbReference type="InterPro" id="IPR056042">
    <property type="entry name" value="DUF7625"/>
</dbReference>
<protein>
    <submittedName>
        <fullName evidence="4">Uncharacterized protein LOC113861052</fullName>
    </submittedName>
</protein>
<dbReference type="PANTHER" id="PTHR14379:SF90">
    <property type="entry name" value="EMB|CAB71880.1-RELATED"/>
    <property type="match status" value="1"/>
</dbReference>
<dbReference type="GO" id="GO:0005777">
    <property type="term" value="C:peroxisome"/>
    <property type="evidence" value="ECO:0007669"/>
    <property type="project" value="InterPro"/>
</dbReference>
<dbReference type="CDD" id="cd10910">
    <property type="entry name" value="PIN_limkain_b1_N_like"/>
    <property type="match status" value="1"/>
</dbReference>
<dbReference type="GeneID" id="113861052"/>
<dbReference type="PANTHER" id="PTHR14379">
    <property type="entry name" value="LIMKAIN B LKAP"/>
    <property type="match status" value="1"/>
</dbReference>
<gene>
    <name evidence="4" type="primary">LOC113861052</name>
</gene>
<dbReference type="KEGG" id="aprc:113861052"/>
<dbReference type="RefSeq" id="XP_027349454.1">
    <property type="nucleotide sequence ID" value="XM_027493653.1"/>
</dbReference>
<dbReference type="InterPro" id="IPR021139">
    <property type="entry name" value="NYN"/>
</dbReference>
<dbReference type="GO" id="GO:0010468">
    <property type="term" value="P:regulation of gene expression"/>
    <property type="evidence" value="ECO:0007669"/>
    <property type="project" value="InterPro"/>
</dbReference>
<reference evidence="4" key="2">
    <citation type="submission" date="2025-08" db="UniProtKB">
        <authorList>
            <consortium name="RefSeq"/>
        </authorList>
    </citation>
    <scope>IDENTIFICATION</scope>
    <source>
        <tissue evidence="4">Young leaves</tissue>
    </source>
</reference>
<dbReference type="Proteomes" id="UP000694853">
    <property type="component" value="Unplaced"/>
</dbReference>
<dbReference type="InterPro" id="IPR024768">
    <property type="entry name" value="Marf1"/>
</dbReference>
<feature type="domain" description="NYN" evidence="1">
    <location>
        <begin position="16"/>
        <end position="158"/>
    </location>
</feature>
<name>A0A8B8L459_ABRPR</name>
<sequence length="431" mass="47589">MVQNSRNESGVYAAAKISVWWDIEKCPVPKGHDANSIANNIAAALVNINYNGPLSISAYGDTNRIPSPVQRALSSTGIALNHVPSGSNSYSSFSGCKDMKILVDMLFWAVDNPAPANYLMISGDRDFSMALHQLSLRRYNILLAQPFQASASLVAAAKVVWLWTTLSAGGAPLYIADSDSSSGKINPTPIFEPVQLKSKPKYVRKITNVPESPTKCVADDDDNAKPLTKLIFKAPHEFFSCNDVIVPNTVVQSLAPPSEYVRGLVDVVMRALNTLKVEMVLSTEGNITDCIRYGDYRYQRIDVRKALDFAIEQHGVVKRTFGALHLYVGKDGGLWKFVNHVGGQPSDFPEATWDRIKQFIASSSGRSSILASRCRYEASLIIRRLCLGEFLLGDVLRILEMVITVKKWIIHRHSGWQPITITLMETKGDTL</sequence>
<evidence type="ECO:0000313" key="4">
    <source>
        <dbReference type="RefSeq" id="XP_027349454.1"/>
    </source>
</evidence>
<dbReference type="OrthoDB" id="549353at2759"/>